<proteinExistence type="predicted"/>
<dbReference type="GO" id="GO:0003700">
    <property type="term" value="F:DNA-binding transcription factor activity"/>
    <property type="evidence" value="ECO:0007669"/>
    <property type="project" value="InterPro"/>
</dbReference>
<dbReference type="Proteomes" id="UP000580568">
    <property type="component" value="Unassembled WGS sequence"/>
</dbReference>
<dbReference type="NCBIfam" id="TIGR02937">
    <property type="entry name" value="sigma70-ECF"/>
    <property type="match status" value="1"/>
</dbReference>
<dbReference type="Gene3D" id="1.20.140.160">
    <property type="match status" value="1"/>
</dbReference>
<comment type="caution">
    <text evidence="1">The sequence shown here is derived from an EMBL/GenBank/DDBJ whole genome shotgun (WGS) entry which is preliminary data.</text>
</comment>
<accession>A0A6V8SGC5</accession>
<name>A0A6V8SGC5_9CLOT</name>
<dbReference type="RefSeq" id="WP_183277543.1">
    <property type="nucleotide sequence ID" value="NZ_BLZR01000001.1"/>
</dbReference>
<dbReference type="InterPro" id="IPR013325">
    <property type="entry name" value="RNA_pol_sigma_r2"/>
</dbReference>
<dbReference type="AlphaFoldDB" id="A0A6V8SGC5"/>
<reference evidence="1 2" key="1">
    <citation type="submission" date="2020-07" db="EMBL/GenBank/DDBJ databases">
        <title>A new beta-1,3-glucan-decomposing anaerobic bacterium isolated from anoxic soil subjected to biological soil disinfestation.</title>
        <authorList>
            <person name="Ueki A."/>
            <person name="Tonouchi A."/>
        </authorList>
    </citation>
    <scope>NUCLEOTIDE SEQUENCE [LARGE SCALE GENOMIC DNA]</scope>
    <source>
        <strain evidence="1 2">TW1</strain>
    </source>
</reference>
<dbReference type="GO" id="GO:0006352">
    <property type="term" value="P:DNA-templated transcription initiation"/>
    <property type="evidence" value="ECO:0007669"/>
    <property type="project" value="InterPro"/>
</dbReference>
<sequence length="198" mass="23020">MDFNNIEKLVLLCKSGDESSKEAIAAEFTPYIINLSKKCYVSFYDFEDIKNECYFTLFKCIKLYDTRKHRFVAYATNALRNSVNLLIRNSLNKRPLDGTQTISFDSSIDELSVIDDMNLEDFICNKLIVTSLHSQIKKLSLEEQELIDYVYFKGCTFRKYADLKNISYYRVIGMKDRILDKLKASTSKKTSVSRNLLN</sequence>
<dbReference type="InterPro" id="IPR013324">
    <property type="entry name" value="RNA_pol_sigma_r3/r4-like"/>
</dbReference>
<dbReference type="SUPFAM" id="SSF88659">
    <property type="entry name" value="Sigma3 and sigma4 domains of RNA polymerase sigma factors"/>
    <property type="match status" value="1"/>
</dbReference>
<organism evidence="1 2">
    <name type="scientific">Clostridium fungisolvens</name>
    <dbReference type="NCBI Taxonomy" id="1604897"/>
    <lineage>
        <taxon>Bacteria</taxon>
        <taxon>Bacillati</taxon>
        <taxon>Bacillota</taxon>
        <taxon>Clostridia</taxon>
        <taxon>Eubacteriales</taxon>
        <taxon>Clostridiaceae</taxon>
        <taxon>Clostridium</taxon>
    </lineage>
</organism>
<evidence type="ECO:0000313" key="1">
    <source>
        <dbReference type="EMBL" id="GFP76090.1"/>
    </source>
</evidence>
<protein>
    <submittedName>
        <fullName evidence="1">Uncharacterized protein</fullName>
    </submittedName>
</protein>
<dbReference type="EMBL" id="BLZR01000001">
    <property type="protein sequence ID" value="GFP76090.1"/>
    <property type="molecule type" value="Genomic_DNA"/>
</dbReference>
<keyword evidence="2" id="KW-1185">Reference proteome</keyword>
<gene>
    <name evidence="1" type="ORF">bsdtw1_02186</name>
</gene>
<evidence type="ECO:0000313" key="2">
    <source>
        <dbReference type="Proteomes" id="UP000580568"/>
    </source>
</evidence>
<dbReference type="SUPFAM" id="SSF88946">
    <property type="entry name" value="Sigma2 domain of RNA polymerase sigma factors"/>
    <property type="match status" value="1"/>
</dbReference>
<dbReference type="InterPro" id="IPR014284">
    <property type="entry name" value="RNA_pol_sigma-70_dom"/>
</dbReference>